<keyword evidence="3" id="KW-1185">Reference proteome</keyword>
<dbReference type="RefSeq" id="WP_097043312.1">
    <property type="nucleotide sequence ID" value="NZ_OBEK01000005.1"/>
</dbReference>
<proteinExistence type="predicted"/>
<reference evidence="3" key="1">
    <citation type="submission" date="2017-09" db="EMBL/GenBank/DDBJ databases">
        <authorList>
            <person name="Varghese N."/>
            <person name="Submissions S."/>
        </authorList>
    </citation>
    <scope>NUCLEOTIDE SEQUENCE [LARGE SCALE GENOMIC DNA]</scope>
    <source>
        <strain evidence="3">CGMCC 1.8913</strain>
    </source>
</reference>
<keyword evidence="1" id="KW-0472">Membrane</keyword>
<protein>
    <submittedName>
        <fullName evidence="2">Uncharacterized protein</fullName>
    </submittedName>
</protein>
<keyword evidence="1" id="KW-0812">Transmembrane</keyword>
<dbReference type="OrthoDB" id="2968589at2"/>
<feature type="transmembrane region" description="Helical" evidence="1">
    <location>
        <begin position="53"/>
        <end position="71"/>
    </location>
</feature>
<name>A0A285P5L3_9BACI</name>
<sequence length="100" mass="11652">MQRKAALLFIGLVLSVMLQLMLVHPSHYWNTNDIEPQHVVSHKADLPDDDKHWFPLLAQTAVMLLLPLLLAGHMMQARMMQTKQTLRHFLLAVFYQSSYR</sequence>
<dbReference type="AlphaFoldDB" id="A0A285P5L3"/>
<organism evidence="2 3">
    <name type="scientific">Terribacillus aidingensis</name>
    <dbReference type="NCBI Taxonomy" id="586416"/>
    <lineage>
        <taxon>Bacteria</taxon>
        <taxon>Bacillati</taxon>
        <taxon>Bacillota</taxon>
        <taxon>Bacilli</taxon>
        <taxon>Bacillales</taxon>
        <taxon>Bacillaceae</taxon>
        <taxon>Terribacillus</taxon>
    </lineage>
</organism>
<evidence type="ECO:0000313" key="2">
    <source>
        <dbReference type="EMBL" id="SNZ17049.1"/>
    </source>
</evidence>
<keyword evidence="1" id="KW-1133">Transmembrane helix</keyword>
<evidence type="ECO:0000313" key="3">
    <source>
        <dbReference type="Proteomes" id="UP000219356"/>
    </source>
</evidence>
<dbReference type="EMBL" id="OBEK01000005">
    <property type="protein sequence ID" value="SNZ17049.1"/>
    <property type="molecule type" value="Genomic_DNA"/>
</dbReference>
<accession>A0A285P5L3</accession>
<gene>
    <name evidence="2" type="ORF">SAMN05421503_3113</name>
</gene>
<dbReference type="Proteomes" id="UP000219356">
    <property type="component" value="Unassembled WGS sequence"/>
</dbReference>
<evidence type="ECO:0000256" key="1">
    <source>
        <dbReference type="SAM" id="Phobius"/>
    </source>
</evidence>